<dbReference type="InterPro" id="IPR000300">
    <property type="entry name" value="IPPc"/>
</dbReference>
<keyword evidence="1" id="KW-0732">Signal</keyword>
<dbReference type="OrthoDB" id="40902at2759"/>
<dbReference type="InterPro" id="IPR038772">
    <property type="entry name" value="Sph/SMPD2-like"/>
</dbReference>
<keyword evidence="3" id="KW-0255">Endonuclease</keyword>
<evidence type="ECO:0000313" key="3">
    <source>
        <dbReference type="EMBL" id="KAH7031470.1"/>
    </source>
</evidence>
<sequence length="300" mass="32397">MPSFTTSPASAAKLLALLSCLVVPISARTTGKFSFLTYNVAGLPAFLSGNGVPGDKGTNANSIGRLFAEYDYDIIHVQEDFAYHAYIYATDDHPYRTPTTGTVPWGSGLNSLLNFPYTTLNRVKWDKCDLNEADCLTPKGFTMMRTQIASGVEVDLYNLHADAGGNSGDFAARSAGIDQILVYINANSAGRAVIIAGDTNDRYTNSGRSITKLRDAGFKDSWVERIKGGVYPTEGAAANPCPVPAPNNACEIVDKILYRSGTTVKLDTTAFDYEGDIFLQADGNRLSDHNPVRVEFTYSA</sequence>
<keyword evidence="3" id="KW-0540">Nuclease</keyword>
<keyword evidence="4" id="KW-1185">Reference proteome</keyword>
<reference evidence="3" key="1">
    <citation type="journal article" date="2021" name="Nat. Commun.">
        <title>Genetic determinants of endophytism in the Arabidopsis root mycobiome.</title>
        <authorList>
            <person name="Mesny F."/>
            <person name="Miyauchi S."/>
            <person name="Thiergart T."/>
            <person name="Pickel B."/>
            <person name="Atanasova L."/>
            <person name="Karlsson M."/>
            <person name="Huettel B."/>
            <person name="Barry K.W."/>
            <person name="Haridas S."/>
            <person name="Chen C."/>
            <person name="Bauer D."/>
            <person name="Andreopoulos W."/>
            <person name="Pangilinan J."/>
            <person name="LaButti K."/>
            <person name="Riley R."/>
            <person name="Lipzen A."/>
            <person name="Clum A."/>
            <person name="Drula E."/>
            <person name="Henrissat B."/>
            <person name="Kohler A."/>
            <person name="Grigoriev I.V."/>
            <person name="Martin F.M."/>
            <person name="Hacquard S."/>
        </authorList>
    </citation>
    <scope>NUCLEOTIDE SEQUENCE</scope>
    <source>
        <strain evidence="3">MPI-CAGE-CH-0230</strain>
    </source>
</reference>
<evidence type="ECO:0000313" key="4">
    <source>
        <dbReference type="Proteomes" id="UP000756346"/>
    </source>
</evidence>
<feature type="chain" id="PRO_5040175667" evidence="1">
    <location>
        <begin position="28"/>
        <end position="300"/>
    </location>
</feature>
<dbReference type="Pfam" id="PF22669">
    <property type="entry name" value="Exo_endo_phos2"/>
    <property type="match status" value="1"/>
</dbReference>
<evidence type="ECO:0000259" key="2">
    <source>
        <dbReference type="Pfam" id="PF22669"/>
    </source>
</evidence>
<proteinExistence type="predicted"/>
<accession>A0A9P8YA56</accession>
<dbReference type="PANTHER" id="PTHR16320">
    <property type="entry name" value="SPHINGOMYELINASE FAMILY MEMBER"/>
    <property type="match status" value="1"/>
</dbReference>
<dbReference type="GO" id="GO:0016791">
    <property type="term" value="F:phosphatase activity"/>
    <property type="evidence" value="ECO:0007669"/>
    <property type="project" value="InterPro"/>
</dbReference>
<dbReference type="GO" id="GO:0004767">
    <property type="term" value="F:sphingomyelin phosphodiesterase activity"/>
    <property type="evidence" value="ECO:0007669"/>
    <property type="project" value="InterPro"/>
</dbReference>
<evidence type="ECO:0000256" key="1">
    <source>
        <dbReference type="SAM" id="SignalP"/>
    </source>
</evidence>
<dbReference type="GO" id="GO:0005737">
    <property type="term" value="C:cytoplasm"/>
    <property type="evidence" value="ECO:0007669"/>
    <property type="project" value="TreeGrafter"/>
</dbReference>
<dbReference type="Gene3D" id="3.60.10.10">
    <property type="entry name" value="Endonuclease/exonuclease/phosphatase"/>
    <property type="match status" value="1"/>
</dbReference>
<dbReference type="PANTHER" id="PTHR16320:SF1">
    <property type="entry name" value="SPHINGOMYELINASE DDB_G0288017"/>
    <property type="match status" value="1"/>
</dbReference>
<protein>
    <submittedName>
        <fullName evidence="3">Endonuclease/exonuclease/phosphatase</fullName>
    </submittedName>
</protein>
<feature type="signal peptide" evidence="1">
    <location>
        <begin position="1"/>
        <end position="27"/>
    </location>
</feature>
<dbReference type="SUPFAM" id="SSF56219">
    <property type="entry name" value="DNase I-like"/>
    <property type="match status" value="1"/>
</dbReference>
<dbReference type="EMBL" id="JAGTJQ010000005">
    <property type="protein sequence ID" value="KAH7031470.1"/>
    <property type="molecule type" value="Genomic_DNA"/>
</dbReference>
<dbReference type="GO" id="GO:0004519">
    <property type="term" value="F:endonuclease activity"/>
    <property type="evidence" value="ECO:0007669"/>
    <property type="project" value="UniProtKB-KW"/>
</dbReference>
<keyword evidence="3" id="KW-0378">Hydrolase</keyword>
<dbReference type="AlphaFoldDB" id="A0A9P8YA56"/>
<dbReference type="RefSeq" id="XP_046013150.1">
    <property type="nucleotide sequence ID" value="XM_046148071.1"/>
</dbReference>
<dbReference type="Proteomes" id="UP000756346">
    <property type="component" value="Unassembled WGS sequence"/>
</dbReference>
<name>A0A9P8YA56_9PEZI</name>
<dbReference type="InterPro" id="IPR036691">
    <property type="entry name" value="Endo/exonu/phosph_ase_sf"/>
</dbReference>
<dbReference type="GO" id="GO:0046856">
    <property type="term" value="P:phosphatidylinositol dephosphorylation"/>
    <property type="evidence" value="ECO:0007669"/>
    <property type="project" value="InterPro"/>
</dbReference>
<feature type="domain" description="Inositol polyphosphate-related phosphatase" evidence="2">
    <location>
        <begin position="67"/>
        <end position="215"/>
    </location>
</feature>
<organism evidence="3 4">
    <name type="scientific">Microdochium trichocladiopsis</name>
    <dbReference type="NCBI Taxonomy" id="1682393"/>
    <lineage>
        <taxon>Eukaryota</taxon>
        <taxon>Fungi</taxon>
        <taxon>Dikarya</taxon>
        <taxon>Ascomycota</taxon>
        <taxon>Pezizomycotina</taxon>
        <taxon>Sordariomycetes</taxon>
        <taxon>Xylariomycetidae</taxon>
        <taxon>Xylariales</taxon>
        <taxon>Microdochiaceae</taxon>
        <taxon>Microdochium</taxon>
    </lineage>
</organism>
<comment type="caution">
    <text evidence="3">The sequence shown here is derived from an EMBL/GenBank/DDBJ whole genome shotgun (WGS) entry which is preliminary data.</text>
</comment>
<gene>
    <name evidence="3" type="ORF">B0I36DRAFT_123111</name>
</gene>
<dbReference type="GeneID" id="70177617"/>